<dbReference type="Pfam" id="PF00804">
    <property type="entry name" value="Syntaxin"/>
    <property type="match status" value="1"/>
</dbReference>
<dbReference type="SMART" id="SM00397">
    <property type="entry name" value="t_SNARE"/>
    <property type="match status" value="1"/>
</dbReference>
<dbReference type="GO" id="GO:0005886">
    <property type="term" value="C:plasma membrane"/>
    <property type="evidence" value="ECO:0007669"/>
    <property type="project" value="TreeGrafter"/>
</dbReference>
<dbReference type="GO" id="GO:0006887">
    <property type="term" value="P:exocytosis"/>
    <property type="evidence" value="ECO:0007669"/>
    <property type="project" value="TreeGrafter"/>
</dbReference>
<evidence type="ECO:0000259" key="7">
    <source>
        <dbReference type="PROSITE" id="PS50192"/>
    </source>
</evidence>
<dbReference type="GeneTree" id="ENSGT01030000234627"/>
<dbReference type="GO" id="GO:0031201">
    <property type="term" value="C:SNARE complex"/>
    <property type="evidence" value="ECO:0007669"/>
    <property type="project" value="TreeGrafter"/>
</dbReference>
<keyword evidence="6" id="KW-0812">Transmembrane</keyword>
<dbReference type="Gene3D" id="1.20.58.70">
    <property type="match status" value="1"/>
</dbReference>
<accession>A0A8C6Y790</accession>
<dbReference type="Proteomes" id="UP000694559">
    <property type="component" value="Unplaced"/>
</dbReference>
<dbReference type="CDD" id="cd15848">
    <property type="entry name" value="SNARE_syntaxin1-like"/>
    <property type="match status" value="1"/>
</dbReference>
<feature type="transmembrane region" description="Helical" evidence="6">
    <location>
        <begin position="259"/>
        <end position="281"/>
    </location>
</feature>
<feature type="domain" description="T-SNARE coiled-coil homology" evidence="7">
    <location>
        <begin position="185"/>
        <end position="247"/>
    </location>
</feature>
<dbReference type="GO" id="GO:0006886">
    <property type="term" value="P:intracellular protein transport"/>
    <property type="evidence" value="ECO:0007669"/>
    <property type="project" value="InterPro"/>
</dbReference>
<dbReference type="InterPro" id="IPR000727">
    <property type="entry name" value="T_SNARE_dom"/>
</dbReference>
<evidence type="ECO:0000256" key="5">
    <source>
        <dbReference type="SAM" id="MobiDB-lite"/>
    </source>
</evidence>
<proteinExistence type="inferred from homology"/>
<dbReference type="InterPro" id="IPR010989">
    <property type="entry name" value="SNARE"/>
</dbReference>
<dbReference type="InterPro" id="IPR006012">
    <property type="entry name" value="Syntaxin/epimorphin_CS"/>
</dbReference>
<dbReference type="GO" id="GO:0012505">
    <property type="term" value="C:endomembrane system"/>
    <property type="evidence" value="ECO:0007669"/>
    <property type="project" value="TreeGrafter"/>
</dbReference>
<dbReference type="GO" id="GO:0048278">
    <property type="term" value="P:vesicle docking"/>
    <property type="evidence" value="ECO:0007669"/>
    <property type="project" value="TreeGrafter"/>
</dbReference>
<dbReference type="GO" id="GO:0000149">
    <property type="term" value="F:SNARE binding"/>
    <property type="evidence" value="ECO:0007669"/>
    <property type="project" value="TreeGrafter"/>
</dbReference>
<dbReference type="InterPro" id="IPR006011">
    <property type="entry name" value="Syntaxin_N"/>
</dbReference>
<gene>
    <name evidence="8" type="primary">STX4</name>
</gene>
<dbReference type="Gene3D" id="1.20.5.110">
    <property type="match status" value="1"/>
</dbReference>
<dbReference type="CDD" id="cd00179">
    <property type="entry name" value="SynN"/>
    <property type="match status" value="1"/>
</dbReference>
<dbReference type="GO" id="GO:0005484">
    <property type="term" value="F:SNAP receptor activity"/>
    <property type="evidence" value="ECO:0007669"/>
    <property type="project" value="InterPro"/>
</dbReference>
<dbReference type="Pfam" id="PF05739">
    <property type="entry name" value="SNARE"/>
    <property type="match status" value="1"/>
</dbReference>
<dbReference type="GO" id="GO:0006906">
    <property type="term" value="P:vesicle fusion"/>
    <property type="evidence" value="ECO:0007669"/>
    <property type="project" value="TreeGrafter"/>
</dbReference>
<feature type="compositionally biased region" description="Basic and acidic residues" evidence="5">
    <location>
        <begin position="89"/>
        <end position="100"/>
    </location>
</feature>
<organism evidence="8 9">
    <name type="scientific">Naja naja</name>
    <name type="common">Indian cobra</name>
    <dbReference type="NCBI Taxonomy" id="35670"/>
    <lineage>
        <taxon>Eukaryota</taxon>
        <taxon>Metazoa</taxon>
        <taxon>Chordata</taxon>
        <taxon>Craniata</taxon>
        <taxon>Vertebrata</taxon>
        <taxon>Euteleostomi</taxon>
        <taxon>Lepidosauria</taxon>
        <taxon>Squamata</taxon>
        <taxon>Bifurcata</taxon>
        <taxon>Unidentata</taxon>
        <taxon>Episquamata</taxon>
        <taxon>Toxicofera</taxon>
        <taxon>Serpentes</taxon>
        <taxon>Colubroidea</taxon>
        <taxon>Elapidae</taxon>
        <taxon>Elapinae</taxon>
        <taxon>Naja</taxon>
    </lineage>
</organism>
<evidence type="ECO:0000256" key="3">
    <source>
        <dbReference type="RuleBase" id="RU003858"/>
    </source>
</evidence>
<protein>
    <submittedName>
        <fullName evidence="8">Syntaxin 4</fullName>
    </submittedName>
</protein>
<keyword evidence="6" id="KW-1133">Transmembrane helix</keyword>
<dbReference type="PANTHER" id="PTHR19957">
    <property type="entry name" value="SYNTAXIN"/>
    <property type="match status" value="1"/>
</dbReference>
<evidence type="ECO:0000313" key="9">
    <source>
        <dbReference type="Proteomes" id="UP000694559"/>
    </source>
</evidence>
<feature type="coiled-coil region" evidence="4">
    <location>
        <begin position="30"/>
        <end position="88"/>
    </location>
</feature>
<reference evidence="8" key="1">
    <citation type="submission" date="2025-08" db="UniProtKB">
        <authorList>
            <consortium name="Ensembl"/>
        </authorList>
    </citation>
    <scope>IDENTIFICATION</scope>
</reference>
<evidence type="ECO:0000256" key="2">
    <source>
        <dbReference type="ARBA" id="ARBA00023054"/>
    </source>
</evidence>
<evidence type="ECO:0000256" key="1">
    <source>
        <dbReference type="ARBA" id="ARBA00009063"/>
    </source>
</evidence>
<dbReference type="SUPFAM" id="SSF47661">
    <property type="entry name" value="t-snare proteins"/>
    <property type="match status" value="1"/>
</dbReference>
<feature type="region of interest" description="Disordered" evidence="5">
    <location>
        <begin position="89"/>
        <end position="109"/>
    </location>
</feature>
<dbReference type="FunFam" id="1.20.58.70:FF:000011">
    <property type="entry name" value="Syntaxin 4"/>
    <property type="match status" value="1"/>
</dbReference>
<comment type="similarity">
    <text evidence="1 3">Belongs to the syntaxin family.</text>
</comment>
<dbReference type="OrthoDB" id="10255013at2759"/>
<dbReference type="Ensembl" id="ENSNNAT00000025448.1">
    <property type="protein sequence ID" value="ENSNNAP00000024271.1"/>
    <property type="gene ID" value="ENSNNAG00000015966.1"/>
</dbReference>
<dbReference type="PROSITE" id="PS00914">
    <property type="entry name" value="SYNTAXIN"/>
    <property type="match status" value="1"/>
</dbReference>
<dbReference type="PROSITE" id="PS50192">
    <property type="entry name" value="T_SNARE"/>
    <property type="match status" value="1"/>
</dbReference>
<sequence length="282" mass="32403">MNQNTESLVPLVSPLNYPSLNCPAASFPVTRDIREALKVLENKVKDLEKNQTTVLASPIPDDNMKQGLQKLREEIKESAKEIRAQLKRIEPTKEEQDENRNSFNNRMKRNQHGALSQEFLGLIDKCNSIQSDYRDRNLERIKRHLQITGSPVVSDDELDEMLESGQTEVFISNLMKDTQVTKRALDDIETRHNEILKLEHSIQELHSLFMDLSAQVDMQGLTIDRIERNILDSEDYVKKGQLHLHQAQENQKKALKKKFMIGICLTITVLIIIVIIILSVVL</sequence>
<name>A0A8C6Y790_NAJNA</name>
<dbReference type="InterPro" id="IPR045242">
    <property type="entry name" value="Syntaxin"/>
</dbReference>
<keyword evidence="6" id="KW-0472">Membrane</keyword>
<dbReference type="PANTHER" id="PTHR19957:SF97">
    <property type="entry name" value="SYNTAXIN-4"/>
    <property type="match status" value="1"/>
</dbReference>
<evidence type="ECO:0000256" key="4">
    <source>
        <dbReference type="SAM" id="Coils"/>
    </source>
</evidence>
<dbReference type="AlphaFoldDB" id="A0A8C6Y790"/>
<keyword evidence="2 4" id="KW-0175">Coiled coil</keyword>
<keyword evidence="9" id="KW-1185">Reference proteome</keyword>
<dbReference type="SMART" id="SM00503">
    <property type="entry name" value="SynN"/>
    <property type="match status" value="1"/>
</dbReference>
<evidence type="ECO:0000313" key="8">
    <source>
        <dbReference type="Ensembl" id="ENSNNAP00000024271.1"/>
    </source>
</evidence>
<evidence type="ECO:0000256" key="6">
    <source>
        <dbReference type="SAM" id="Phobius"/>
    </source>
</evidence>
<reference evidence="8" key="2">
    <citation type="submission" date="2025-09" db="UniProtKB">
        <authorList>
            <consortium name="Ensembl"/>
        </authorList>
    </citation>
    <scope>IDENTIFICATION</scope>
</reference>